<evidence type="ECO:0000313" key="3">
    <source>
        <dbReference type="Proteomes" id="UP000254919"/>
    </source>
</evidence>
<protein>
    <submittedName>
        <fullName evidence="2">Acetyltransferase (GNAT) family</fullName>
    </submittedName>
</protein>
<gene>
    <name evidence="2" type="ORF">NCTC13291_00248</name>
</gene>
<feature type="domain" description="N-acetyltransferase" evidence="1">
    <location>
        <begin position="30"/>
        <end position="187"/>
    </location>
</feature>
<dbReference type="Gene3D" id="3.40.630.30">
    <property type="match status" value="1"/>
</dbReference>
<dbReference type="InterPro" id="IPR016181">
    <property type="entry name" value="Acyl_CoA_acyltransferase"/>
</dbReference>
<keyword evidence="2" id="KW-0808">Transferase</keyword>
<dbReference type="PANTHER" id="PTHR43792">
    <property type="entry name" value="GNAT FAMILY, PUTATIVE (AFU_ORTHOLOGUE AFUA_3G00765)-RELATED-RELATED"/>
    <property type="match status" value="1"/>
</dbReference>
<dbReference type="GO" id="GO:0016747">
    <property type="term" value="F:acyltransferase activity, transferring groups other than amino-acyl groups"/>
    <property type="evidence" value="ECO:0007669"/>
    <property type="project" value="InterPro"/>
</dbReference>
<name>A0A379MVH9_9PROT</name>
<proteinExistence type="predicted"/>
<sequence length="192" mass="21499">MAEPAPGVTSTMFHSSDSLRLSRLVRTPRLLLLPVGWENLPELTALKADERVFAIMLHGVRSPERAREEMEDDIDFWTVRGYGTWCVHRQEDEAFLGIAGLMERPDGRGVALRFALWPECRGHGYAREAAAAALAFGHRAGLERIIAVARETNQGSRAVLADIGMVPADSFMNKGHRMMVYESRRRGEQKPV</sequence>
<dbReference type="AlphaFoldDB" id="A0A379MVH9"/>
<dbReference type="Proteomes" id="UP000254919">
    <property type="component" value="Unassembled WGS sequence"/>
</dbReference>
<dbReference type="PANTHER" id="PTHR43792:SF1">
    <property type="entry name" value="N-ACETYLTRANSFERASE DOMAIN-CONTAINING PROTEIN"/>
    <property type="match status" value="1"/>
</dbReference>
<dbReference type="SUPFAM" id="SSF55729">
    <property type="entry name" value="Acyl-CoA N-acyltransferases (Nat)"/>
    <property type="match status" value="1"/>
</dbReference>
<reference evidence="2 3" key="1">
    <citation type="submission" date="2018-06" db="EMBL/GenBank/DDBJ databases">
        <authorList>
            <consortium name="Pathogen Informatics"/>
            <person name="Doyle S."/>
        </authorList>
    </citation>
    <scope>NUCLEOTIDE SEQUENCE [LARGE SCALE GENOMIC DNA]</scope>
    <source>
        <strain evidence="2 3">NCTC13291</strain>
    </source>
</reference>
<dbReference type="InterPro" id="IPR051531">
    <property type="entry name" value="N-acetyltransferase"/>
</dbReference>
<evidence type="ECO:0000313" key="2">
    <source>
        <dbReference type="EMBL" id="SUE37683.1"/>
    </source>
</evidence>
<dbReference type="Pfam" id="PF13302">
    <property type="entry name" value="Acetyltransf_3"/>
    <property type="match status" value="1"/>
</dbReference>
<dbReference type="PROSITE" id="PS51186">
    <property type="entry name" value="GNAT"/>
    <property type="match status" value="1"/>
</dbReference>
<dbReference type="EMBL" id="UGVN01000001">
    <property type="protein sequence ID" value="SUE37683.1"/>
    <property type="molecule type" value="Genomic_DNA"/>
</dbReference>
<accession>A0A379MVH9</accession>
<organism evidence="2 3">
    <name type="scientific">Roseomonas mucosa</name>
    <dbReference type="NCBI Taxonomy" id="207340"/>
    <lineage>
        <taxon>Bacteria</taxon>
        <taxon>Pseudomonadati</taxon>
        <taxon>Pseudomonadota</taxon>
        <taxon>Alphaproteobacteria</taxon>
        <taxon>Acetobacterales</taxon>
        <taxon>Roseomonadaceae</taxon>
        <taxon>Roseomonas</taxon>
    </lineage>
</organism>
<dbReference type="InterPro" id="IPR000182">
    <property type="entry name" value="GNAT_dom"/>
</dbReference>
<evidence type="ECO:0000259" key="1">
    <source>
        <dbReference type="PROSITE" id="PS51186"/>
    </source>
</evidence>